<dbReference type="GO" id="GO:0006338">
    <property type="term" value="P:chromatin remodeling"/>
    <property type="evidence" value="ECO:0007669"/>
    <property type="project" value="TreeGrafter"/>
</dbReference>
<organism evidence="9 10">
    <name type="scientific">Podarcis muralis</name>
    <name type="common">Wall lizard</name>
    <name type="synonym">Lacerta muralis</name>
    <dbReference type="NCBI Taxonomy" id="64176"/>
    <lineage>
        <taxon>Eukaryota</taxon>
        <taxon>Metazoa</taxon>
        <taxon>Chordata</taxon>
        <taxon>Craniata</taxon>
        <taxon>Vertebrata</taxon>
        <taxon>Euteleostomi</taxon>
        <taxon>Lepidosauria</taxon>
        <taxon>Squamata</taxon>
        <taxon>Bifurcata</taxon>
        <taxon>Unidentata</taxon>
        <taxon>Episquamata</taxon>
        <taxon>Laterata</taxon>
        <taxon>Lacertibaenia</taxon>
        <taxon>Lacertidae</taxon>
        <taxon>Podarcis</taxon>
    </lineage>
</organism>
<evidence type="ECO:0000259" key="8">
    <source>
        <dbReference type="Pfam" id="PF03066"/>
    </source>
</evidence>
<keyword evidence="4" id="KW-0156">Chromatin regulator</keyword>
<dbReference type="PANTHER" id="PTHR22747">
    <property type="entry name" value="NUCLEOPLASMIN"/>
    <property type="match status" value="1"/>
</dbReference>
<dbReference type="InterPro" id="IPR024057">
    <property type="entry name" value="Nucleoplasmin_core_dom"/>
</dbReference>
<dbReference type="GO" id="GO:0045740">
    <property type="term" value="P:positive regulation of DNA replication"/>
    <property type="evidence" value="ECO:0007669"/>
    <property type="project" value="TreeGrafter"/>
</dbReference>
<keyword evidence="5" id="KW-0143">Chaperone</keyword>
<dbReference type="PANTHER" id="PTHR22747:SF14">
    <property type="entry name" value="NUCLEOPLASMIN-2"/>
    <property type="match status" value="1"/>
</dbReference>
<feature type="domain" description="Nucleoplasmin core" evidence="8">
    <location>
        <begin position="26"/>
        <end position="73"/>
    </location>
</feature>
<dbReference type="AlphaFoldDB" id="A0A670JIJ2"/>
<evidence type="ECO:0000256" key="1">
    <source>
        <dbReference type="ARBA" id="ARBA00004123"/>
    </source>
</evidence>
<dbReference type="Pfam" id="PF03066">
    <property type="entry name" value="Nucleoplasmin"/>
    <property type="match status" value="1"/>
</dbReference>
<dbReference type="GO" id="GO:0005737">
    <property type="term" value="C:cytoplasm"/>
    <property type="evidence" value="ECO:0007669"/>
    <property type="project" value="TreeGrafter"/>
</dbReference>
<evidence type="ECO:0000313" key="10">
    <source>
        <dbReference type="Proteomes" id="UP000472272"/>
    </source>
</evidence>
<keyword evidence="6" id="KW-0539">Nucleus</keyword>
<keyword evidence="10" id="KW-1185">Reference proteome</keyword>
<dbReference type="GO" id="GO:0005730">
    <property type="term" value="C:nucleolus"/>
    <property type="evidence" value="ECO:0007669"/>
    <property type="project" value="TreeGrafter"/>
</dbReference>
<dbReference type="GO" id="GO:0003723">
    <property type="term" value="F:RNA binding"/>
    <property type="evidence" value="ECO:0007669"/>
    <property type="project" value="TreeGrafter"/>
</dbReference>
<dbReference type="SUPFAM" id="SSF69203">
    <property type="entry name" value="Nucleoplasmin-like core domain"/>
    <property type="match status" value="1"/>
</dbReference>
<evidence type="ECO:0000256" key="2">
    <source>
        <dbReference type="ARBA" id="ARBA00010744"/>
    </source>
</evidence>
<evidence type="ECO:0000313" key="9">
    <source>
        <dbReference type="Ensembl" id="ENSPMRP00000023780.1"/>
    </source>
</evidence>
<sequence>GLCAHLTQEAGGQRCPETLLGHEWSCDQQLSLRKVCLGENAKDEISLVEITPPEDSKALTAMCVATLKLSVLPVLKSGSGPVYFARQHLSVGFHWDGDGDQEKCFEEGKDATESFSKEASPVKAVNIQPRKHAFAVKKEQQQSVQEQSLGNKASRIRKPALKGELCL</sequence>
<dbReference type="GO" id="GO:0042393">
    <property type="term" value="F:histone binding"/>
    <property type="evidence" value="ECO:0007669"/>
    <property type="project" value="TreeGrafter"/>
</dbReference>
<protein>
    <recommendedName>
        <fullName evidence="8">Nucleoplasmin core domain-containing protein</fullName>
    </recommendedName>
</protein>
<proteinExistence type="inferred from homology"/>
<accession>A0A670JIJ2</accession>
<comment type="similarity">
    <text evidence="2">Belongs to the nucleoplasmin family.</text>
</comment>
<dbReference type="GO" id="GO:0005654">
    <property type="term" value="C:nucleoplasm"/>
    <property type="evidence" value="ECO:0007669"/>
    <property type="project" value="TreeGrafter"/>
</dbReference>
<evidence type="ECO:0000256" key="5">
    <source>
        <dbReference type="ARBA" id="ARBA00023186"/>
    </source>
</evidence>
<evidence type="ECO:0000256" key="7">
    <source>
        <dbReference type="ARBA" id="ARBA00023279"/>
    </source>
</evidence>
<dbReference type="InterPro" id="IPR036824">
    <property type="entry name" value="Nucleoplasmin_core_dom_sf"/>
</dbReference>
<reference evidence="9" key="2">
    <citation type="submission" date="2025-08" db="UniProtKB">
        <authorList>
            <consortium name="Ensembl"/>
        </authorList>
    </citation>
    <scope>IDENTIFICATION</scope>
</reference>
<evidence type="ECO:0000256" key="4">
    <source>
        <dbReference type="ARBA" id="ARBA00022853"/>
    </source>
</evidence>
<dbReference type="InterPro" id="IPR004301">
    <property type="entry name" value="Nucleoplasmin"/>
</dbReference>
<dbReference type="GO" id="GO:0003682">
    <property type="term" value="F:chromatin binding"/>
    <property type="evidence" value="ECO:0007669"/>
    <property type="project" value="TreeGrafter"/>
</dbReference>
<dbReference type="Gene3D" id="2.60.120.340">
    <property type="entry name" value="Nucleoplasmin core domain"/>
    <property type="match status" value="1"/>
</dbReference>
<dbReference type="Proteomes" id="UP000472272">
    <property type="component" value="Chromosome 11"/>
</dbReference>
<evidence type="ECO:0000256" key="6">
    <source>
        <dbReference type="ARBA" id="ARBA00023242"/>
    </source>
</evidence>
<dbReference type="GO" id="GO:0007338">
    <property type="term" value="P:single fertilization"/>
    <property type="evidence" value="ECO:0007669"/>
    <property type="project" value="UniProtKB-KW"/>
</dbReference>
<name>A0A670JIJ2_PODMU</name>
<keyword evidence="3" id="KW-0217">Developmental protein</keyword>
<reference evidence="9 10" key="1">
    <citation type="journal article" date="2019" name="Proc. Natl. Acad. Sci. U.S.A.">
        <title>Regulatory changes in pterin and carotenoid genes underlie balanced color polymorphisms in the wall lizard.</title>
        <authorList>
            <person name="Andrade P."/>
            <person name="Pinho C."/>
            <person name="Perez I de Lanuza G."/>
            <person name="Afonso S."/>
            <person name="Brejcha J."/>
            <person name="Rubin C.J."/>
            <person name="Wallerman O."/>
            <person name="Pereira P."/>
            <person name="Sabatino S.J."/>
            <person name="Bellati A."/>
            <person name="Pellitteri-Rosa D."/>
            <person name="Bosakova Z."/>
            <person name="Bunikis I."/>
            <person name="Carretero M.A."/>
            <person name="Feiner N."/>
            <person name="Marsik P."/>
            <person name="Pauperio F."/>
            <person name="Salvi D."/>
            <person name="Soler L."/>
            <person name="While G.M."/>
            <person name="Uller T."/>
            <person name="Font E."/>
            <person name="Andersson L."/>
            <person name="Carneiro M."/>
        </authorList>
    </citation>
    <scope>NUCLEOTIDE SEQUENCE</scope>
</reference>
<keyword evidence="7" id="KW-0278">Fertilization</keyword>
<comment type="subcellular location">
    <subcellularLocation>
        <location evidence="1">Nucleus</location>
    </subcellularLocation>
</comment>
<dbReference type="Ensembl" id="ENSPMRT00000025237.1">
    <property type="protein sequence ID" value="ENSPMRP00000023780.1"/>
    <property type="gene ID" value="ENSPMRG00000015400.1"/>
</dbReference>
<reference evidence="9" key="3">
    <citation type="submission" date="2025-09" db="UniProtKB">
        <authorList>
            <consortium name="Ensembl"/>
        </authorList>
    </citation>
    <scope>IDENTIFICATION</scope>
</reference>
<evidence type="ECO:0000256" key="3">
    <source>
        <dbReference type="ARBA" id="ARBA00022473"/>
    </source>
</evidence>